<proteinExistence type="predicted"/>
<reference evidence="1 2" key="1">
    <citation type="journal article" date="2024" name="G3 (Bethesda)">
        <title>Genome assembly of Hibiscus sabdariffa L. provides insights into metabolisms of medicinal natural products.</title>
        <authorList>
            <person name="Kim T."/>
        </authorList>
    </citation>
    <scope>NUCLEOTIDE SEQUENCE [LARGE SCALE GENOMIC DNA]</scope>
    <source>
        <strain evidence="1">TK-2024</strain>
        <tissue evidence="1">Old leaves</tissue>
    </source>
</reference>
<dbReference type="EMBL" id="JBBPBM010000020">
    <property type="protein sequence ID" value="KAK8551700.1"/>
    <property type="molecule type" value="Genomic_DNA"/>
</dbReference>
<accession>A0ABR2E3C9</accession>
<dbReference type="Proteomes" id="UP001472677">
    <property type="component" value="Unassembled WGS sequence"/>
</dbReference>
<keyword evidence="2" id="KW-1185">Reference proteome</keyword>
<evidence type="ECO:0000313" key="1">
    <source>
        <dbReference type="EMBL" id="KAK8551700.1"/>
    </source>
</evidence>
<name>A0ABR2E3C9_9ROSI</name>
<organism evidence="1 2">
    <name type="scientific">Hibiscus sabdariffa</name>
    <name type="common">roselle</name>
    <dbReference type="NCBI Taxonomy" id="183260"/>
    <lineage>
        <taxon>Eukaryota</taxon>
        <taxon>Viridiplantae</taxon>
        <taxon>Streptophyta</taxon>
        <taxon>Embryophyta</taxon>
        <taxon>Tracheophyta</taxon>
        <taxon>Spermatophyta</taxon>
        <taxon>Magnoliopsida</taxon>
        <taxon>eudicotyledons</taxon>
        <taxon>Gunneridae</taxon>
        <taxon>Pentapetalae</taxon>
        <taxon>rosids</taxon>
        <taxon>malvids</taxon>
        <taxon>Malvales</taxon>
        <taxon>Malvaceae</taxon>
        <taxon>Malvoideae</taxon>
        <taxon>Hibiscus</taxon>
    </lineage>
</organism>
<sequence length="115" mass="13276">MQVRIMAKSKSSNVNKRIFPSGLSLLMTDHVFTQQEVFEELVNIGVEIQLCYKGIYFPYCEILGGFEPCFVARNPAEERKEFSLQMVCNSCEKMGREELLSLGVRLEEGRDLYIR</sequence>
<evidence type="ECO:0000313" key="2">
    <source>
        <dbReference type="Proteomes" id="UP001472677"/>
    </source>
</evidence>
<gene>
    <name evidence="1" type="ORF">V6N12_040326</name>
</gene>
<comment type="caution">
    <text evidence="1">The sequence shown here is derived from an EMBL/GenBank/DDBJ whole genome shotgun (WGS) entry which is preliminary data.</text>
</comment>
<protein>
    <submittedName>
        <fullName evidence="1">Uncharacterized protein</fullName>
    </submittedName>
</protein>